<keyword evidence="3" id="KW-0862">Zinc</keyword>
<sequence length="127" mass="14509">MEPEALNICPYDSNHRMPASRLQYHLASCKKKNPKIAKKMANYKYNACHVVPIKRLEEHKASSCCCCFMICLTNTHHTPSFVLKALVPKMLVCESDSRNIKEALDNKHPNNHKTCRKGQKIEGEVLD</sequence>
<dbReference type="Proteomes" id="UP000694923">
    <property type="component" value="Unplaced"/>
</dbReference>
<dbReference type="InterPro" id="IPR051591">
    <property type="entry name" value="UPF0224_FAM112_RNA_Proc"/>
</dbReference>
<dbReference type="GeneID" id="103603583"/>
<evidence type="ECO:0000313" key="7">
    <source>
        <dbReference type="RefSeq" id="XP_008586364.1"/>
    </source>
</evidence>
<dbReference type="PROSITE" id="PS51800">
    <property type="entry name" value="ZF_CHHC_U11_48K"/>
    <property type="match status" value="1"/>
</dbReference>
<gene>
    <name evidence="7" type="primary">LOC103603583</name>
</gene>
<evidence type="ECO:0000259" key="5">
    <source>
        <dbReference type="PROSITE" id="PS51800"/>
    </source>
</evidence>
<feature type="domain" description="CHHC U11-48K-type" evidence="5">
    <location>
        <begin position="6"/>
        <end position="33"/>
    </location>
</feature>
<dbReference type="InterPro" id="IPR036236">
    <property type="entry name" value="Znf_C2H2_sf"/>
</dbReference>
<dbReference type="RefSeq" id="XP_008586364.1">
    <property type="nucleotide sequence ID" value="XM_008588142.1"/>
</dbReference>
<dbReference type="PANTHER" id="PTHR21402:SF6">
    <property type="entry name" value="GAMETOCYTE SPECIFIC FACTOR 2"/>
    <property type="match status" value="1"/>
</dbReference>
<protein>
    <submittedName>
        <fullName evidence="7">Gametocyte-specific factor 1-like</fullName>
    </submittedName>
</protein>
<evidence type="ECO:0000256" key="3">
    <source>
        <dbReference type="ARBA" id="ARBA00022833"/>
    </source>
</evidence>
<dbReference type="SUPFAM" id="SSF57667">
    <property type="entry name" value="beta-beta-alpha zinc fingers"/>
    <property type="match status" value="1"/>
</dbReference>
<reference evidence="7" key="1">
    <citation type="submission" date="2025-08" db="UniProtKB">
        <authorList>
            <consortium name="RefSeq"/>
        </authorList>
    </citation>
    <scope>IDENTIFICATION</scope>
</reference>
<evidence type="ECO:0000256" key="2">
    <source>
        <dbReference type="ARBA" id="ARBA00022771"/>
    </source>
</evidence>
<keyword evidence="6" id="KW-1185">Reference proteome</keyword>
<evidence type="ECO:0000313" key="6">
    <source>
        <dbReference type="Proteomes" id="UP000694923"/>
    </source>
</evidence>
<dbReference type="Pfam" id="PF05253">
    <property type="entry name" value="zf-U11-48K"/>
    <property type="match status" value="1"/>
</dbReference>
<evidence type="ECO:0000256" key="1">
    <source>
        <dbReference type="ARBA" id="ARBA00022723"/>
    </source>
</evidence>
<name>A0ABM0S0H3_GALVR</name>
<evidence type="ECO:0000256" key="4">
    <source>
        <dbReference type="PROSITE-ProRule" id="PRU01141"/>
    </source>
</evidence>
<proteinExistence type="predicted"/>
<dbReference type="InterPro" id="IPR022776">
    <property type="entry name" value="TRM13/UPF0224_CHHC_Znf_dom"/>
</dbReference>
<keyword evidence="1" id="KW-0479">Metal-binding</keyword>
<keyword evidence="2 4" id="KW-0863">Zinc-finger</keyword>
<organism evidence="6 7">
    <name type="scientific">Galeopterus variegatus</name>
    <name type="common">Malayan flying lemur</name>
    <name type="synonym">Cynocephalus variegatus</name>
    <dbReference type="NCBI Taxonomy" id="482537"/>
    <lineage>
        <taxon>Eukaryota</taxon>
        <taxon>Metazoa</taxon>
        <taxon>Chordata</taxon>
        <taxon>Craniata</taxon>
        <taxon>Vertebrata</taxon>
        <taxon>Euteleostomi</taxon>
        <taxon>Mammalia</taxon>
        <taxon>Eutheria</taxon>
        <taxon>Euarchontoglires</taxon>
        <taxon>Dermoptera</taxon>
        <taxon>Cynocephalidae</taxon>
        <taxon>Galeopterus</taxon>
    </lineage>
</organism>
<accession>A0ABM0S0H3</accession>
<dbReference type="PANTHER" id="PTHR21402">
    <property type="entry name" value="GAMETOCYTE SPECIFIC FACTOR 1-RELATED"/>
    <property type="match status" value="1"/>
</dbReference>